<keyword evidence="6" id="KW-1185">Reference proteome</keyword>
<dbReference type="SUPFAM" id="SSF46689">
    <property type="entry name" value="Homeodomain-like"/>
    <property type="match status" value="1"/>
</dbReference>
<dbReference type="EMBL" id="FWFN01000008">
    <property type="protein sequence ID" value="SLN67372.1"/>
    <property type="molecule type" value="Genomic_DNA"/>
</dbReference>
<feature type="region of interest" description="Disordered" evidence="3">
    <location>
        <begin position="1"/>
        <end position="30"/>
    </location>
</feature>
<feature type="compositionally biased region" description="Basic and acidic residues" evidence="3">
    <location>
        <begin position="18"/>
        <end position="30"/>
    </location>
</feature>
<evidence type="ECO:0000256" key="3">
    <source>
        <dbReference type="SAM" id="MobiDB-lite"/>
    </source>
</evidence>
<evidence type="ECO:0000256" key="2">
    <source>
        <dbReference type="PROSITE-ProRule" id="PRU00335"/>
    </source>
</evidence>
<dbReference type="GO" id="GO:0003700">
    <property type="term" value="F:DNA-binding transcription factor activity"/>
    <property type="evidence" value="ECO:0007669"/>
    <property type="project" value="TreeGrafter"/>
</dbReference>
<evidence type="ECO:0000313" key="5">
    <source>
        <dbReference type="EMBL" id="SLN67372.1"/>
    </source>
</evidence>
<dbReference type="AlphaFoldDB" id="A0A1X7A0U7"/>
<dbReference type="PROSITE" id="PS50977">
    <property type="entry name" value="HTH_TETR_2"/>
    <property type="match status" value="1"/>
</dbReference>
<feature type="DNA-binding region" description="H-T-H motif" evidence="2">
    <location>
        <begin position="53"/>
        <end position="72"/>
    </location>
</feature>
<dbReference type="OrthoDB" id="2356263at2"/>
<dbReference type="InterPro" id="IPR050109">
    <property type="entry name" value="HTH-type_TetR-like_transc_reg"/>
</dbReference>
<dbReference type="Gene3D" id="1.10.357.10">
    <property type="entry name" value="Tetracycline Repressor, domain 2"/>
    <property type="match status" value="1"/>
</dbReference>
<gene>
    <name evidence="5" type="ORF">PSM7751_03484</name>
</gene>
<name>A0A1X7A0U7_9RHOB</name>
<sequence length="234" mass="26036">MTNKTPVPQERPAASGAGEKERTAVRADGKATRDKILDAAERGFATGPYDAVSLRRITGEAGVNLALVKYYFSSKENLFAAAIARRAPDLARLRRERLAELRAAGTLDTETVVATYMRPLFDKMKSQDPGWVSYVRMVAYTSQDTRFDALIAEHFDETARDYVEAILTSLPGAREENVMYGLTFLLTLTTRCLSGEIRSATVDLDRADFSNLDEVYERLMPFCSAGLMRISQMP</sequence>
<evidence type="ECO:0000256" key="1">
    <source>
        <dbReference type="ARBA" id="ARBA00023125"/>
    </source>
</evidence>
<dbReference type="InterPro" id="IPR036271">
    <property type="entry name" value="Tet_transcr_reg_TetR-rel_C_sf"/>
</dbReference>
<dbReference type="Proteomes" id="UP000193963">
    <property type="component" value="Unassembled WGS sequence"/>
</dbReference>
<dbReference type="InterPro" id="IPR001647">
    <property type="entry name" value="HTH_TetR"/>
</dbReference>
<evidence type="ECO:0000313" key="6">
    <source>
        <dbReference type="Proteomes" id="UP000193963"/>
    </source>
</evidence>
<keyword evidence="1 2" id="KW-0238">DNA-binding</keyword>
<dbReference type="SUPFAM" id="SSF48498">
    <property type="entry name" value="Tetracyclin repressor-like, C-terminal domain"/>
    <property type="match status" value="1"/>
</dbReference>
<evidence type="ECO:0000259" key="4">
    <source>
        <dbReference type="PROSITE" id="PS50977"/>
    </source>
</evidence>
<dbReference type="RefSeq" id="WP_085889516.1">
    <property type="nucleotide sequence ID" value="NZ_FWFN01000008.1"/>
</dbReference>
<dbReference type="Pfam" id="PF17939">
    <property type="entry name" value="TetR_C_30"/>
    <property type="match status" value="1"/>
</dbReference>
<feature type="domain" description="HTH tetR-type" evidence="4">
    <location>
        <begin position="30"/>
        <end position="90"/>
    </location>
</feature>
<reference evidence="5 6" key="1">
    <citation type="submission" date="2017-03" db="EMBL/GenBank/DDBJ databases">
        <authorList>
            <person name="Afonso C.L."/>
            <person name="Miller P.J."/>
            <person name="Scott M.A."/>
            <person name="Spackman E."/>
            <person name="Goraichik I."/>
            <person name="Dimitrov K.M."/>
            <person name="Suarez D.L."/>
            <person name="Swayne D.E."/>
        </authorList>
    </citation>
    <scope>NUCLEOTIDE SEQUENCE [LARGE SCALE GENOMIC DNA]</scope>
    <source>
        <strain evidence="5 6">CECT 7751</strain>
    </source>
</reference>
<dbReference type="GO" id="GO:0000976">
    <property type="term" value="F:transcription cis-regulatory region binding"/>
    <property type="evidence" value="ECO:0007669"/>
    <property type="project" value="TreeGrafter"/>
</dbReference>
<dbReference type="InterPro" id="IPR009057">
    <property type="entry name" value="Homeodomain-like_sf"/>
</dbReference>
<protein>
    <submittedName>
        <fullName evidence="5">Putative DNA-binding transcriptional regulator</fullName>
    </submittedName>
</protein>
<dbReference type="PANTHER" id="PTHR30055:SF235">
    <property type="entry name" value="TRANSCRIPTIONAL REGULATORY PROTEIN"/>
    <property type="match status" value="1"/>
</dbReference>
<accession>A0A1X7A0U7</accession>
<organism evidence="5 6">
    <name type="scientific">Pseudooceanicola marinus</name>
    <dbReference type="NCBI Taxonomy" id="396013"/>
    <lineage>
        <taxon>Bacteria</taxon>
        <taxon>Pseudomonadati</taxon>
        <taxon>Pseudomonadota</taxon>
        <taxon>Alphaproteobacteria</taxon>
        <taxon>Rhodobacterales</taxon>
        <taxon>Paracoccaceae</taxon>
        <taxon>Pseudooceanicola</taxon>
    </lineage>
</organism>
<dbReference type="InterPro" id="IPR041586">
    <property type="entry name" value="PsrA_TetR_C"/>
</dbReference>
<dbReference type="Pfam" id="PF00440">
    <property type="entry name" value="TetR_N"/>
    <property type="match status" value="1"/>
</dbReference>
<dbReference type="PANTHER" id="PTHR30055">
    <property type="entry name" value="HTH-TYPE TRANSCRIPTIONAL REGULATOR RUTR"/>
    <property type="match status" value="1"/>
</dbReference>
<proteinExistence type="predicted"/>